<dbReference type="PRINTS" id="PR00102">
    <property type="entry name" value="OTCASE"/>
</dbReference>
<feature type="binding site" evidence="4">
    <location>
        <begin position="56"/>
        <end position="60"/>
    </location>
    <ligand>
        <name>carbamoyl phosphate</name>
        <dbReference type="ChEBI" id="CHEBI:58228"/>
    </ligand>
</feature>
<dbReference type="InterPro" id="IPR002292">
    <property type="entry name" value="Orn/put_carbamltrans"/>
</dbReference>
<dbReference type="PANTHER" id="PTHR45753:SF3">
    <property type="entry name" value="ORNITHINE TRANSCARBAMYLASE, MITOCHONDRIAL"/>
    <property type="match status" value="1"/>
</dbReference>
<dbReference type="RefSeq" id="WP_023189721.1">
    <property type="nucleotide sequence ID" value="NZ_BAABQR010000006.1"/>
</dbReference>
<organism evidence="7 8">
    <name type="scientific">Lactococcus lactis subsp. lactis</name>
    <name type="common">Streptococcus lactis</name>
    <dbReference type="NCBI Taxonomy" id="1360"/>
    <lineage>
        <taxon>Bacteria</taxon>
        <taxon>Bacillati</taxon>
        <taxon>Bacillota</taxon>
        <taxon>Bacilli</taxon>
        <taxon>Lactobacillales</taxon>
        <taxon>Streptococcaceae</taxon>
        <taxon>Lactococcus</taxon>
    </lineage>
</organism>
<evidence type="ECO:0000256" key="2">
    <source>
        <dbReference type="ARBA" id="ARBA00022679"/>
    </source>
</evidence>
<dbReference type="NCBIfam" id="TIGR00658">
    <property type="entry name" value="orni_carb_tr"/>
    <property type="match status" value="1"/>
</dbReference>
<dbReference type="InterPro" id="IPR006130">
    <property type="entry name" value="Asp/Orn_carbamoylTrfase"/>
</dbReference>
<evidence type="ECO:0000256" key="3">
    <source>
        <dbReference type="ARBA" id="ARBA00023115"/>
    </source>
</evidence>
<feature type="domain" description="Aspartate/ornithine carbamoyltransferase Asp/Orn-binding" evidence="5">
    <location>
        <begin position="157"/>
        <end position="312"/>
    </location>
</feature>
<comment type="caution">
    <text evidence="7">The sequence shown here is derived from an EMBL/GenBank/DDBJ whole genome shotgun (WGS) entry which is preliminary data.</text>
</comment>
<keyword evidence="3 4" id="KW-0620">Polyamine biosynthesis</keyword>
<dbReference type="Proteomes" id="UP000031847">
    <property type="component" value="Unassembled WGS sequence"/>
</dbReference>
<accession>A0A0B8R1K0</accession>
<feature type="binding site" evidence="4">
    <location>
        <begin position="272"/>
        <end position="275"/>
    </location>
    <ligand>
        <name>putrescine</name>
        <dbReference type="ChEBI" id="CHEBI:326268"/>
    </ligand>
</feature>
<dbReference type="UniPathway" id="UPA00534">
    <property type="reaction ID" value="UER00941"/>
</dbReference>
<evidence type="ECO:0000313" key="8">
    <source>
        <dbReference type="Proteomes" id="UP000031847"/>
    </source>
</evidence>
<dbReference type="AlphaFoldDB" id="A0A0B8R1K0"/>
<dbReference type="PANTHER" id="PTHR45753">
    <property type="entry name" value="ORNITHINE CARBAMOYLTRANSFERASE, MITOCHONDRIAL"/>
    <property type="match status" value="1"/>
</dbReference>
<proteinExistence type="inferred from homology"/>
<dbReference type="GO" id="GO:0050231">
    <property type="term" value="F:putrescine carbamoyltransferase activity"/>
    <property type="evidence" value="ECO:0007669"/>
    <property type="project" value="UniProtKB-UniRule"/>
</dbReference>
<dbReference type="Pfam" id="PF02729">
    <property type="entry name" value="OTCace_N"/>
    <property type="match status" value="1"/>
</dbReference>
<dbReference type="SUPFAM" id="SSF53671">
    <property type="entry name" value="Aspartate/ornithine carbamoyltransferase"/>
    <property type="match status" value="1"/>
</dbReference>
<evidence type="ECO:0000259" key="5">
    <source>
        <dbReference type="Pfam" id="PF00185"/>
    </source>
</evidence>
<comment type="subcellular location">
    <subcellularLocation>
        <location evidence="4">Cytoplasm</location>
    </subcellularLocation>
</comment>
<dbReference type="InterPro" id="IPR024903">
    <property type="entry name" value="PtcA"/>
</dbReference>
<dbReference type="GO" id="GO:0033390">
    <property type="term" value="P:putrescine biosynthetic process from arginine via N-carbamoylputrescine"/>
    <property type="evidence" value="ECO:0007669"/>
    <property type="project" value="UniProtKB-UniRule"/>
</dbReference>
<dbReference type="NCBIfam" id="NF001986">
    <property type="entry name" value="PRK00779.1"/>
    <property type="match status" value="1"/>
</dbReference>
<name>A0A0B8R1K0_LACLL</name>
<keyword evidence="1 4" id="KW-0963">Cytoplasm</keyword>
<dbReference type="InterPro" id="IPR036901">
    <property type="entry name" value="Asp/Orn_carbamoylTrfase_sf"/>
</dbReference>
<dbReference type="InterPro" id="IPR006132">
    <property type="entry name" value="Asp/Orn_carbamoyltranf_P-bd"/>
</dbReference>
<reference evidence="7 8" key="1">
    <citation type="submission" date="2015-01" db="EMBL/GenBank/DDBJ databases">
        <title>Lactococcus lactis subsp.lactis JCM 5805 whole genome shotgun sequence.</title>
        <authorList>
            <person name="Fujii T."/>
            <person name="Tomita Y."/>
            <person name="Ikushima S."/>
            <person name="Fujiwara D."/>
        </authorList>
    </citation>
    <scope>NUCLEOTIDE SEQUENCE [LARGE SCALE GENOMIC DNA]</scope>
    <source>
        <strain evidence="7 8">JCM 5805</strain>
    </source>
</reference>
<dbReference type="EMBL" id="BBSI01000033">
    <property type="protein sequence ID" value="GAM81053.1"/>
    <property type="molecule type" value="Genomic_DNA"/>
</dbReference>
<dbReference type="FunFam" id="3.40.50.1370:FF:000008">
    <property type="entry name" value="Ornithine carbamoyltransferase"/>
    <property type="match status" value="1"/>
</dbReference>
<comment type="catalytic activity">
    <reaction evidence="4">
        <text>carbamoyl phosphate + putrescine = N-carbamoylputrescine + phosphate + H(+)</text>
        <dbReference type="Rhea" id="RHEA:21936"/>
        <dbReference type="ChEBI" id="CHEBI:15378"/>
        <dbReference type="ChEBI" id="CHEBI:43474"/>
        <dbReference type="ChEBI" id="CHEBI:58228"/>
        <dbReference type="ChEBI" id="CHEBI:58318"/>
        <dbReference type="ChEBI" id="CHEBI:326268"/>
        <dbReference type="EC" id="2.1.3.6"/>
    </reaction>
</comment>
<dbReference type="Pfam" id="PF00185">
    <property type="entry name" value="OTCace"/>
    <property type="match status" value="1"/>
</dbReference>
<dbReference type="Gene3D" id="3.40.50.1370">
    <property type="entry name" value="Aspartate/ornithine carbamoyltransferase"/>
    <property type="match status" value="2"/>
</dbReference>
<feature type="binding site" evidence="4">
    <location>
        <position position="134"/>
    </location>
    <ligand>
        <name>carbamoyl phosphate</name>
        <dbReference type="ChEBI" id="CHEBI:58228"/>
    </ligand>
</feature>
<dbReference type="PATRIC" id="fig|1360.96.peg.1000"/>
<evidence type="ECO:0000256" key="1">
    <source>
        <dbReference type="ARBA" id="ARBA00022490"/>
    </source>
</evidence>
<keyword evidence="2 4" id="KW-0808">Transferase</keyword>
<comment type="pathway">
    <text evidence="4">Amine and polyamine biosynthesis; putrescine biosynthesis via agmatine pathway; putrescine from N-carbamoylputrescine (transferase route): step 1/1.</text>
</comment>
<dbReference type="GO" id="GO:0042450">
    <property type="term" value="P:L-arginine biosynthetic process via ornithine"/>
    <property type="evidence" value="ECO:0007669"/>
    <property type="project" value="UniProtKB-UniRule"/>
</dbReference>
<dbReference type="HAMAP" id="MF_02102">
    <property type="entry name" value="PTCase"/>
    <property type="match status" value="1"/>
</dbReference>
<feature type="site" description="Important for structural integrity" evidence="4">
    <location>
        <position position="31"/>
    </location>
</feature>
<feature type="site" description="Important for structural integrity" evidence="4">
    <location>
        <position position="147"/>
    </location>
</feature>
<dbReference type="GO" id="GO:0016597">
    <property type="term" value="F:amino acid binding"/>
    <property type="evidence" value="ECO:0007669"/>
    <property type="project" value="InterPro"/>
</dbReference>
<comment type="subunit">
    <text evidence="4">Homotrimer.</text>
</comment>
<dbReference type="InterPro" id="IPR006131">
    <property type="entry name" value="Asp_carbamoyltransf_Asp/Orn-bd"/>
</dbReference>
<dbReference type="PRINTS" id="PR00100">
    <property type="entry name" value="AOTCASE"/>
</dbReference>
<dbReference type="NCBIfam" id="TIGR04384">
    <property type="entry name" value="putr_carbamoyl"/>
    <property type="match status" value="1"/>
</dbReference>
<dbReference type="GO" id="GO:0004585">
    <property type="term" value="F:ornithine carbamoyltransferase activity"/>
    <property type="evidence" value="ECO:0007669"/>
    <property type="project" value="UniProtKB-UniRule"/>
</dbReference>
<feature type="binding site" evidence="4">
    <location>
        <position position="107"/>
    </location>
    <ligand>
        <name>carbamoyl phosphate</name>
        <dbReference type="ChEBI" id="CHEBI:58228"/>
    </ligand>
</feature>
<evidence type="ECO:0000256" key="4">
    <source>
        <dbReference type="HAMAP-Rule" id="MF_02102"/>
    </source>
</evidence>
<evidence type="ECO:0000259" key="6">
    <source>
        <dbReference type="Pfam" id="PF02729"/>
    </source>
</evidence>
<comment type="function">
    <text evidence="4">Catalyzes the phosphorolysis of N-carbamoylputrescine to form carbamoyl phosphate and putrescine. Is involved in the degradation pathway of the polyamine agmatine.</text>
</comment>
<protein>
    <recommendedName>
        <fullName evidence="4">Putrescine carbamoyltransferase</fullName>
        <shortName evidence="4">PTC</shortName>
        <shortName evidence="4">PTCase</shortName>
        <ecNumber evidence="4">2.1.3.6</ecNumber>
    </recommendedName>
    <alternativeName>
        <fullName evidence="4">Putrescine transcarbamoylase</fullName>
    </alternativeName>
    <alternativeName>
        <fullName evidence="4">Putrescine transcarbamylase</fullName>
    </alternativeName>
</protein>
<gene>
    <name evidence="4" type="primary">ptcA</name>
    <name evidence="7" type="ORF">JCM5805K_2169</name>
</gene>
<evidence type="ECO:0000313" key="7">
    <source>
        <dbReference type="EMBL" id="GAM81053.1"/>
    </source>
</evidence>
<dbReference type="GO" id="GO:0019240">
    <property type="term" value="P:citrulline biosynthetic process"/>
    <property type="evidence" value="ECO:0007669"/>
    <property type="project" value="TreeGrafter"/>
</dbReference>
<comment type="similarity">
    <text evidence="4">Belongs to the aspartate/ornithine carbamoyltransferase superfamily. PTCase family.</text>
</comment>
<dbReference type="EC" id="2.1.3.6" evidence="4"/>
<dbReference type="GO" id="GO:0005737">
    <property type="term" value="C:cytoplasm"/>
    <property type="evidence" value="ECO:0007669"/>
    <property type="project" value="UniProtKB-SubCell"/>
</dbReference>
<sequence length="342" mass="38057">MVTTNKRDFITTEEYTKEEILDIVTLGLKIKAAIKNGYYPPLLKNKSLGMIFQQTSTRTRVSFETAMTQLGGHAEYLAPGQIQLGGHETIEDTSTVLSRLLDIIMARVDRHESVNNLAKHTTIPVLNGMSDYNHPTQEVGDLTTMIEHLPAGKKLEDCKVVFVGDATQVCFSLGLIATKMGMHFVHFGPKGYQLNEEHQAKLAANCEVSGGTYEVTDDEESIVGADFLYTDVWYGLYDAELSEEERLAIFFPKYQVTPEMMAKAGAHTKFMHCLPASRGEEVVDAVIDGPNSICFDEAENRLTSIRALLVWLMSDYAEKNPYDLKAQAKAKAKAELEAYLAK</sequence>
<feature type="domain" description="Aspartate/ornithine carbamoyltransferase carbamoyl-P binding" evidence="6">
    <location>
        <begin position="7"/>
        <end position="147"/>
    </location>
</feature>